<evidence type="ECO:0000313" key="3">
    <source>
        <dbReference type="EMBL" id="CAG8789868.1"/>
    </source>
</evidence>
<dbReference type="PANTHER" id="PTHR32166:SF123">
    <property type="entry name" value="BED-TYPE DOMAIN-CONTAINING PROTEIN"/>
    <property type="match status" value="1"/>
</dbReference>
<evidence type="ECO:0000313" key="4">
    <source>
        <dbReference type="Proteomes" id="UP000789901"/>
    </source>
</evidence>
<dbReference type="Proteomes" id="UP000789901">
    <property type="component" value="Unassembled WGS sequence"/>
</dbReference>
<gene>
    <name evidence="3" type="ORF">GMARGA_LOCUS21073</name>
</gene>
<evidence type="ECO:0000256" key="1">
    <source>
        <dbReference type="SAM" id="MobiDB-lite"/>
    </source>
</evidence>
<dbReference type="EMBL" id="CAJVQB010019090">
    <property type="protein sequence ID" value="CAG8789868.1"/>
    <property type="molecule type" value="Genomic_DNA"/>
</dbReference>
<proteinExistence type="predicted"/>
<feature type="non-terminal residue" evidence="3">
    <location>
        <position position="1"/>
    </location>
</feature>
<name>A0ABN7VPB1_GIGMA</name>
<comment type="caution">
    <text evidence="3">The sequence shown here is derived from an EMBL/GenBank/DDBJ whole genome shotgun (WGS) entry which is preliminary data.</text>
</comment>
<dbReference type="InterPro" id="IPR007021">
    <property type="entry name" value="DUF659"/>
</dbReference>
<sequence>KIEEIEDSSGSEEENTLTNSAEKSHSHYEAICYYCLSKKSLAREKPAKLEAHLANECPTSSITSHFSSDHPLPKATISQLDQKITKAWIIAGIPFDVIENPFIIDIFKEFLLAYNLPSRGTLSERLLDEEVVQINCKFLTNKISDIVEKLGSDKFAAVVTNAASNCNSAYQKIQKMYLHIWNVRCAAHAVNLIASDLVKLDNLKKLIVNCRKNNNFFNSSHLSYLLLVKGFTDMKIKGDGLKVWLLSEHKELITNQEIANLMANEDFFTMCRLVRSVWQPIKEVIYALETNEATLADSTLTAIEIWQSLGHTQSESNELVALMRRFEAKILPFDLSYVSGKDTPKIWWRSFKKQPHLPELALRIFFN</sequence>
<dbReference type="SUPFAM" id="SSF53098">
    <property type="entry name" value="Ribonuclease H-like"/>
    <property type="match status" value="1"/>
</dbReference>
<feature type="compositionally biased region" description="Acidic residues" evidence="1">
    <location>
        <begin position="1"/>
        <end position="15"/>
    </location>
</feature>
<evidence type="ECO:0000259" key="2">
    <source>
        <dbReference type="Pfam" id="PF04937"/>
    </source>
</evidence>
<reference evidence="3 4" key="1">
    <citation type="submission" date="2021-06" db="EMBL/GenBank/DDBJ databases">
        <authorList>
            <person name="Kallberg Y."/>
            <person name="Tangrot J."/>
            <person name="Rosling A."/>
        </authorList>
    </citation>
    <scope>NUCLEOTIDE SEQUENCE [LARGE SCALE GENOMIC DNA]</scope>
    <source>
        <strain evidence="3 4">120-4 pot B 10/14</strain>
    </source>
</reference>
<protein>
    <submittedName>
        <fullName evidence="3">35396_t:CDS:1</fullName>
    </submittedName>
</protein>
<dbReference type="Pfam" id="PF04937">
    <property type="entry name" value="DUF659"/>
    <property type="match status" value="1"/>
</dbReference>
<feature type="domain" description="DUF659" evidence="2">
    <location>
        <begin position="136"/>
        <end position="211"/>
    </location>
</feature>
<organism evidence="3 4">
    <name type="scientific">Gigaspora margarita</name>
    <dbReference type="NCBI Taxonomy" id="4874"/>
    <lineage>
        <taxon>Eukaryota</taxon>
        <taxon>Fungi</taxon>
        <taxon>Fungi incertae sedis</taxon>
        <taxon>Mucoromycota</taxon>
        <taxon>Glomeromycotina</taxon>
        <taxon>Glomeromycetes</taxon>
        <taxon>Diversisporales</taxon>
        <taxon>Gigasporaceae</taxon>
        <taxon>Gigaspora</taxon>
    </lineage>
</organism>
<dbReference type="InterPro" id="IPR012337">
    <property type="entry name" value="RNaseH-like_sf"/>
</dbReference>
<accession>A0ABN7VPB1</accession>
<feature type="region of interest" description="Disordered" evidence="1">
    <location>
        <begin position="1"/>
        <end position="22"/>
    </location>
</feature>
<keyword evidence="4" id="KW-1185">Reference proteome</keyword>
<dbReference type="PANTHER" id="PTHR32166">
    <property type="entry name" value="OSJNBA0013A04.12 PROTEIN"/>
    <property type="match status" value="1"/>
</dbReference>